<keyword evidence="3" id="KW-1185">Reference proteome</keyword>
<gene>
    <name evidence="2" type="ORF">WKV53_10860</name>
</gene>
<comment type="caution">
    <text evidence="2">The sequence shown here is derived from an EMBL/GenBank/DDBJ whole genome shotgun (WGS) entry which is preliminary data.</text>
</comment>
<protein>
    <submittedName>
        <fullName evidence="2">Carboxymuconolactone decarboxylase family protein</fullName>
    </submittedName>
</protein>
<dbReference type="PANTHER" id="PTHR34846">
    <property type="entry name" value="4-CARBOXYMUCONOLACTONE DECARBOXYLASE FAMILY PROTEIN (AFU_ORTHOLOGUE AFUA_6G11590)"/>
    <property type="match status" value="1"/>
</dbReference>
<feature type="domain" description="Carboxymuconolactone decarboxylase-like" evidence="1">
    <location>
        <begin position="19"/>
        <end position="101"/>
    </location>
</feature>
<dbReference type="Pfam" id="PF02627">
    <property type="entry name" value="CMD"/>
    <property type="match status" value="1"/>
</dbReference>
<evidence type="ECO:0000313" key="2">
    <source>
        <dbReference type="EMBL" id="MEK7951001.1"/>
    </source>
</evidence>
<evidence type="ECO:0000259" key="1">
    <source>
        <dbReference type="Pfam" id="PF02627"/>
    </source>
</evidence>
<accession>A0ABU9AV24</accession>
<reference evidence="2 3" key="1">
    <citation type="submission" date="2024-04" db="EMBL/GenBank/DDBJ databases">
        <title>Luteolibacter sp. isolated from soil.</title>
        <authorList>
            <person name="An J."/>
        </authorList>
    </citation>
    <scope>NUCLEOTIDE SEQUENCE [LARGE SCALE GENOMIC DNA]</scope>
    <source>
        <strain evidence="2 3">Y139</strain>
    </source>
</reference>
<dbReference type="Proteomes" id="UP001371305">
    <property type="component" value="Unassembled WGS sequence"/>
</dbReference>
<dbReference type="EMBL" id="JBBUKT010000003">
    <property type="protein sequence ID" value="MEK7951001.1"/>
    <property type="molecule type" value="Genomic_DNA"/>
</dbReference>
<dbReference type="NCBIfam" id="TIGR00778">
    <property type="entry name" value="ahpD_dom"/>
    <property type="match status" value="1"/>
</dbReference>
<evidence type="ECO:0000313" key="3">
    <source>
        <dbReference type="Proteomes" id="UP001371305"/>
    </source>
</evidence>
<dbReference type="RefSeq" id="WP_341404603.1">
    <property type="nucleotide sequence ID" value="NZ_JBBUKT010000003.1"/>
</dbReference>
<proteinExistence type="predicted"/>
<dbReference type="InterPro" id="IPR003779">
    <property type="entry name" value="CMD-like"/>
</dbReference>
<dbReference type="InterPro" id="IPR029032">
    <property type="entry name" value="AhpD-like"/>
</dbReference>
<organism evidence="2 3">
    <name type="scientific">Luteolibacter soli</name>
    <dbReference type="NCBI Taxonomy" id="3135280"/>
    <lineage>
        <taxon>Bacteria</taxon>
        <taxon>Pseudomonadati</taxon>
        <taxon>Verrucomicrobiota</taxon>
        <taxon>Verrucomicrobiia</taxon>
        <taxon>Verrucomicrobiales</taxon>
        <taxon>Verrucomicrobiaceae</taxon>
        <taxon>Luteolibacter</taxon>
    </lineage>
</organism>
<dbReference type="SUPFAM" id="SSF69118">
    <property type="entry name" value="AhpD-like"/>
    <property type="match status" value="1"/>
</dbReference>
<dbReference type="Gene3D" id="1.20.1290.10">
    <property type="entry name" value="AhpD-like"/>
    <property type="match status" value="1"/>
</dbReference>
<dbReference type="PANTHER" id="PTHR34846:SF10">
    <property type="entry name" value="CYTOPLASMIC PROTEIN"/>
    <property type="match status" value="1"/>
</dbReference>
<sequence length="156" mass="17427">METTTDTTKARIEHWKVAPGAMKAMLGLEQALKTSGIDPVQFEFIKMRASQINGCAYCMNMHFNDGVKAGISAQRLHLLSAWREAAHLYTPAERAVIEWTEKLTRLPGGHVSDEDFAGIREHFSEEQVTWITLAIATINAWNRFGVGFRLPVEPAA</sequence>
<dbReference type="InterPro" id="IPR004675">
    <property type="entry name" value="AhpD_core"/>
</dbReference>
<name>A0ABU9AV24_9BACT</name>